<dbReference type="SUPFAM" id="SSF55874">
    <property type="entry name" value="ATPase domain of HSP90 chaperone/DNA topoisomerase II/histidine kinase"/>
    <property type="match status" value="1"/>
</dbReference>
<keyword evidence="5" id="KW-1185">Reference proteome</keyword>
<evidence type="ECO:0000313" key="4">
    <source>
        <dbReference type="EMBL" id="MER6166352.1"/>
    </source>
</evidence>
<dbReference type="Proteomes" id="UP001496720">
    <property type="component" value="Unassembled WGS sequence"/>
</dbReference>
<dbReference type="InterPro" id="IPR036890">
    <property type="entry name" value="HATPase_C_sf"/>
</dbReference>
<dbReference type="Gene3D" id="3.30.565.10">
    <property type="entry name" value="Histidine kinase-like ATPase, C-terminal domain"/>
    <property type="match status" value="1"/>
</dbReference>
<dbReference type="Pfam" id="PF07228">
    <property type="entry name" value="SpoIIE"/>
    <property type="match status" value="1"/>
</dbReference>
<dbReference type="SUPFAM" id="SSF55785">
    <property type="entry name" value="PYP-like sensor domain (PAS domain)"/>
    <property type="match status" value="1"/>
</dbReference>
<dbReference type="PANTHER" id="PTHR43156">
    <property type="entry name" value="STAGE II SPORULATION PROTEIN E-RELATED"/>
    <property type="match status" value="1"/>
</dbReference>
<sequence length="554" mass="59231">MNFTRWSARLPGTQRRAAARTDTATALSPDRRADGSVPAARAEQLTDESPSAAEIPSVDELPVRDVLDRVPALVALLHGPEHRLAYVNDAYVAAFGRRDLGARAHEALPELDEPGLFPLLDQVQRSGRPRTLKSRKATDGRSYTFTCTPVGAGRPGDGRGVLVFATDVTDHAEAAGRLRASERSQRETAVTLQRSLLPQKLEEPDDLRVAATYHPGGTEAAVGGDWYDVITLGGGRTALVIGDVMGRGVRAAAVMGQLRTAVRAYARLDLPPHEVLQLLDGLAAEIDANQIATCVYAIHDPNEGRLVYASAGHLPILVRDEDGTVQRADEPTGPPLGTGGWIHASGSIALPPGSTAVLYTDGLVERRDEDLDEGISTLERALSGAAGTPQVVCDRLIRSAGVTPDHDDDVAVLVLQHPARGGAEAELFRNAALELLGGVEAAPRARAFASGVLTSWRFPTDLHDLGVLATSELVANSLQHGTPPMRLRLRRTDRRLIIEVTDGDDHLPRRRRAEPGDESGRGIAIVATIASNWGSRRTPGGGKAVWCEFVLQKP</sequence>
<dbReference type="EMBL" id="JBEOZY010000016">
    <property type="protein sequence ID" value="MER6166352.1"/>
    <property type="molecule type" value="Genomic_DNA"/>
</dbReference>
<protein>
    <submittedName>
        <fullName evidence="4">SpoIIE family protein phosphatase</fullName>
    </submittedName>
</protein>
<accession>A0ABV1SXA6</accession>
<dbReference type="SMART" id="SM00331">
    <property type="entry name" value="PP2C_SIG"/>
    <property type="match status" value="1"/>
</dbReference>
<dbReference type="InterPro" id="IPR013656">
    <property type="entry name" value="PAS_4"/>
</dbReference>
<dbReference type="InterPro" id="IPR052016">
    <property type="entry name" value="Bact_Sigma-Reg"/>
</dbReference>
<gene>
    <name evidence="4" type="ORF">ABT188_17560</name>
</gene>
<comment type="caution">
    <text evidence="4">The sequence shown here is derived from an EMBL/GenBank/DDBJ whole genome shotgun (WGS) entry which is preliminary data.</text>
</comment>
<dbReference type="InterPro" id="IPR003594">
    <property type="entry name" value="HATPase_dom"/>
</dbReference>
<evidence type="ECO:0000256" key="2">
    <source>
        <dbReference type="SAM" id="MobiDB-lite"/>
    </source>
</evidence>
<dbReference type="InterPro" id="IPR035965">
    <property type="entry name" value="PAS-like_dom_sf"/>
</dbReference>
<dbReference type="InterPro" id="IPR036457">
    <property type="entry name" value="PPM-type-like_dom_sf"/>
</dbReference>
<dbReference type="InterPro" id="IPR001932">
    <property type="entry name" value="PPM-type_phosphatase-like_dom"/>
</dbReference>
<name>A0ABV1SXA6_9ACTN</name>
<proteinExistence type="predicted"/>
<dbReference type="Pfam" id="PF13581">
    <property type="entry name" value="HATPase_c_2"/>
    <property type="match status" value="1"/>
</dbReference>
<keyword evidence="1" id="KW-0378">Hydrolase</keyword>
<feature type="domain" description="PPM-type phosphatase" evidence="3">
    <location>
        <begin position="207"/>
        <end position="417"/>
    </location>
</feature>
<dbReference type="CDD" id="cd16936">
    <property type="entry name" value="HATPase_RsbW-like"/>
    <property type="match status" value="1"/>
</dbReference>
<dbReference type="Gene3D" id="3.30.450.20">
    <property type="entry name" value="PAS domain"/>
    <property type="match status" value="1"/>
</dbReference>
<evidence type="ECO:0000256" key="1">
    <source>
        <dbReference type="ARBA" id="ARBA00022801"/>
    </source>
</evidence>
<feature type="region of interest" description="Disordered" evidence="2">
    <location>
        <begin position="12"/>
        <end position="53"/>
    </location>
</feature>
<evidence type="ECO:0000259" key="3">
    <source>
        <dbReference type="SMART" id="SM00331"/>
    </source>
</evidence>
<dbReference type="Gene3D" id="3.60.40.10">
    <property type="entry name" value="PPM-type phosphatase domain"/>
    <property type="match status" value="1"/>
</dbReference>
<dbReference type="Pfam" id="PF08448">
    <property type="entry name" value="PAS_4"/>
    <property type="match status" value="1"/>
</dbReference>
<dbReference type="PANTHER" id="PTHR43156:SF2">
    <property type="entry name" value="STAGE II SPORULATION PROTEIN E"/>
    <property type="match status" value="1"/>
</dbReference>
<evidence type="ECO:0000313" key="5">
    <source>
        <dbReference type="Proteomes" id="UP001496720"/>
    </source>
</evidence>
<dbReference type="SUPFAM" id="SSF81606">
    <property type="entry name" value="PP2C-like"/>
    <property type="match status" value="1"/>
</dbReference>
<organism evidence="4 5">
    <name type="scientific">Streptomyces violaceorubidus</name>
    <dbReference type="NCBI Taxonomy" id="284042"/>
    <lineage>
        <taxon>Bacteria</taxon>
        <taxon>Bacillati</taxon>
        <taxon>Actinomycetota</taxon>
        <taxon>Actinomycetes</taxon>
        <taxon>Kitasatosporales</taxon>
        <taxon>Streptomycetaceae</taxon>
        <taxon>Streptomyces</taxon>
    </lineage>
</organism>
<dbReference type="RefSeq" id="WP_352148007.1">
    <property type="nucleotide sequence ID" value="NZ_JBEOZY010000016.1"/>
</dbReference>
<reference evidence="4 5" key="1">
    <citation type="submission" date="2024-06" db="EMBL/GenBank/DDBJ databases">
        <title>The Natural Products Discovery Center: Release of the First 8490 Sequenced Strains for Exploring Actinobacteria Biosynthetic Diversity.</title>
        <authorList>
            <person name="Kalkreuter E."/>
            <person name="Kautsar S.A."/>
            <person name="Yang D."/>
            <person name="Bader C.D."/>
            <person name="Teijaro C.N."/>
            <person name="Fluegel L."/>
            <person name="Davis C.M."/>
            <person name="Simpson J.R."/>
            <person name="Lauterbach L."/>
            <person name="Steele A.D."/>
            <person name="Gui C."/>
            <person name="Meng S."/>
            <person name="Li G."/>
            <person name="Viehrig K."/>
            <person name="Ye F."/>
            <person name="Su P."/>
            <person name="Kiefer A.F."/>
            <person name="Nichols A."/>
            <person name="Cepeda A.J."/>
            <person name="Yan W."/>
            <person name="Fan B."/>
            <person name="Jiang Y."/>
            <person name="Adhikari A."/>
            <person name="Zheng C.-J."/>
            <person name="Schuster L."/>
            <person name="Cowan T.M."/>
            <person name="Smanski M.J."/>
            <person name="Chevrette M.G."/>
            <person name="De Carvalho L.P.S."/>
            <person name="Shen B."/>
        </authorList>
    </citation>
    <scope>NUCLEOTIDE SEQUENCE [LARGE SCALE GENOMIC DNA]</scope>
    <source>
        <strain evidence="4 5">NPDC001615</strain>
    </source>
</reference>